<dbReference type="AlphaFoldDB" id="A0AA39J5Y4"/>
<evidence type="ECO:0000313" key="1">
    <source>
        <dbReference type="EMBL" id="KAK0436274.1"/>
    </source>
</evidence>
<dbReference type="Proteomes" id="UP001175226">
    <property type="component" value="Unassembled WGS sequence"/>
</dbReference>
<evidence type="ECO:0000313" key="2">
    <source>
        <dbReference type="Proteomes" id="UP001175226"/>
    </source>
</evidence>
<name>A0AA39J5Y4_9AGAR</name>
<proteinExistence type="predicted"/>
<protein>
    <submittedName>
        <fullName evidence="1">Uncharacterized protein</fullName>
    </submittedName>
</protein>
<reference evidence="1" key="1">
    <citation type="submission" date="2023-06" db="EMBL/GenBank/DDBJ databases">
        <authorList>
            <consortium name="Lawrence Berkeley National Laboratory"/>
            <person name="Ahrendt S."/>
            <person name="Sahu N."/>
            <person name="Indic B."/>
            <person name="Wong-Bajracharya J."/>
            <person name="Merenyi Z."/>
            <person name="Ke H.-M."/>
            <person name="Monk M."/>
            <person name="Kocsube S."/>
            <person name="Drula E."/>
            <person name="Lipzen A."/>
            <person name="Balint B."/>
            <person name="Henrissat B."/>
            <person name="Andreopoulos B."/>
            <person name="Martin F.M."/>
            <person name="Harder C.B."/>
            <person name="Rigling D."/>
            <person name="Ford K.L."/>
            <person name="Foster G.D."/>
            <person name="Pangilinan J."/>
            <person name="Papanicolaou A."/>
            <person name="Barry K."/>
            <person name="LaButti K."/>
            <person name="Viragh M."/>
            <person name="Koriabine M."/>
            <person name="Yan M."/>
            <person name="Riley R."/>
            <person name="Champramary S."/>
            <person name="Plett K.L."/>
            <person name="Tsai I.J."/>
            <person name="Slot J."/>
            <person name="Sipos G."/>
            <person name="Plett J."/>
            <person name="Nagy L.G."/>
            <person name="Grigoriev I.V."/>
        </authorList>
    </citation>
    <scope>NUCLEOTIDE SEQUENCE</scope>
    <source>
        <strain evidence="1">FPL87.14</strain>
    </source>
</reference>
<sequence length="223" mass="24227">MHRCQEGQGLSVRYRHIRDGCYWTVAIRGPTRETGGRMHTYINGNDWMGLCKPPVTLVSPSNMAYLQTSSRPYPKTSATPGRSTLTHRPSYHALCTLHPTPYPPKTCPTASVSASRSAEAPPGAAPYGEISIVYASTPALLPAPTGISSLSHTPGTVQVDSAHLRSRQMCAKDRKAGLPSGLKVKVFEVRNVVDCRRAKDKRQYSTPSSENKITLPSVVLKLG</sequence>
<comment type="caution">
    <text evidence="1">The sequence shown here is derived from an EMBL/GenBank/DDBJ whole genome shotgun (WGS) entry which is preliminary data.</text>
</comment>
<organism evidence="1 2">
    <name type="scientific">Armillaria borealis</name>
    <dbReference type="NCBI Taxonomy" id="47425"/>
    <lineage>
        <taxon>Eukaryota</taxon>
        <taxon>Fungi</taxon>
        <taxon>Dikarya</taxon>
        <taxon>Basidiomycota</taxon>
        <taxon>Agaricomycotina</taxon>
        <taxon>Agaricomycetes</taxon>
        <taxon>Agaricomycetidae</taxon>
        <taxon>Agaricales</taxon>
        <taxon>Marasmiineae</taxon>
        <taxon>Physalacriaceae</taxon>
        <taxon>Armillaria</taxon>
    </lineage>
</organism>
<accession>A0AA39J5Y4</accession>
<dbReference type="EMBL" id="JAUEPT010000056">
    <property type="protein sequence ID" value="KAK0436274.1"/>
    <property type="molecule type" value="Genomic_DNA"/>
</dbReference>
<keyword evidence="2" id="KW-1185">Reference proteome</keyword>
<gene>
    <name evidence="1" type="ORF">EV421DRAFT_1739729</name>
</gene>